<evidence type="ECO:0000313" key="2">
    <source>
        <dbReference type="Proteomes" id="UP001235939"/>
    </source>
</evidence>
<keyword evidence="2" id="KW-1185">Reference proteome</keyword>
<dbReference type="Proteomes" id="UP001235939">
    <property type="component" value="Chromosome 01"/>
</dbReference>
<proteinExistence type="predicted"/>
<name>A0ABY6JXD8_9ARAC</name>
<accession>A0ABY6JXD8</accession>
<evidence type="ECO:0000313" key="1">
    <source>
        <dbReference type="EMBL" id="UYV61304.1"/>
    </source>
</evidence>
<dbReference type="Gene3D" id="3.90.1030.10">
    <property type="entry name" value="Ribosomal protein L17"/>
    <property type="match status" value="1"/>
</dbReference>
<sequence>MEAIRRGDQDPWMMEIADFWLKEKQLIPKLFKVLAPRYLEYDESFTQMFLIPAPQPTSLSNYPLMRDTKMVVLELKGNVYPPLPLKSPPNPHSIHNVLLRAAQKDLTMPKE</sequence>
<gene>
    <name evidence="1" type="ORF">LAZ67_1004285</name>
</gene>
<dbReference type="EMBL" id="CP092863">
    <property type="protein sequence ID" value="UYV61304.1"/>
    <property type="molecule type" value="Genomic_DNA"/>
</dbReference>
<reference evidence="1 2" key="1">
    <citation type="submission" date="2022-01" db="EMBL/GenBank/DDBJ databases">
        <title>A chromosomal length assembly of Cordylochernes scorpioides.</title>
        <authorList>
            <person name="Zeh D."/>
            <person name="Zeh J."/>
        </authorList>
    </citation>
    <scope>NUCLEOTIDE SEQUENCE [LARGE SCALE GENOMIC DNA]</scope>
    <source>
        <strain evidence="1">IN4F17</strain>
        <tissue evidence="1">Whole Body</tissue>
    </source>
</reference>
<dbReference type="SUPFAM" id="SSF64263">
    <property type="entry name" value="Prokaryotic ribosomal protein L17"/>
    <property type="match status" value="1"/>
</dbReference>
<organism evidence="1 2">
    <name type="scientific">Cordylochernes scorpioides</name>
    <dbReference type="NCBI Taxonomy" id="51811"/>
    <lineage>
        <taxon>Eukaryota</taxon>
        <taxon>Metazoa</taxon>
        <taxon>Ecdysozoa</taxon>
        <taxon>Arthropoda</taxon>
        <taxon>Chelicerata</taxon>
        <taxon>Arachnida</taxon>
        <taxon>Pseudoscorpiones</taxon>
        <taxon>Cheliferoidea</taxon>
        <taxon>Chernetidae</taxon>
        <taxon>Cordylochernes</taxon>
    </lineage>
</organism>
<protein>
    <submittedName>
        <fullName evidence="1">MRPL17</fullName>
    </submittedName>
</protein>
<dbReference type="InterPro" id="IPR036373">
    <property type="entry name" value="Ribosomal_bL17_sf"/>
</dbReference>